<feature type="compositionally biased region" description="Basic and acidic residues" evidence="6">
    <location>
        <begin position="76"/>
        <end position="93"/>
    </location>
</feature>
<evidence type="ECO:0000256" key="5">
    <source>
        <dbReference type="ARBA" id="ARBA00023242"/>
    </source>
</evidence>
<evidence type="ECO:0000256" key="1">
    <source>
        <dbReference type="ARBA" id="ARBA00004123"/>
    </source>
</evidence>
<evidence type="ECO:0000256" key="6">
    <source>
        <dbReference type="SAM" id="MobiDB-lite"/>
    </source>
</evidence>
<dbReference type="PROSITE" id="PS51032">
    <property type="entry name" value="AP2_ERF"/>
    <property type="match status" value="1"/>
</dbReference>
<feature type="region of interest" description="Disordered" evidence="6">
    <location>
        <begin position="54"/>
        <end position="121"/>
    </location>
</feature>
<evidence type="ECO:0000256" key="4">
    <source>
        <dbReference type="ARBA" id="ARBA00023163"/>
    </source>
</evidence>
<feature type="domain" description="AP2/ERF" evidence="7">
    <location>
        <begin position="118"/>
        <end position="175"/>
    </location>
</feature>
<dbReference type="GO" id="GO:0005634">
    <property type="term" value="C:nucleus"/>
    <property type="evidence" value="ECO:0007669"/>
    <property type="project" value="UniProtKB-SubCell"/>
</dbReference>
<dbReference type="PANTHER" id="PTHR31194">
    <property type="entry name" value="SHN SHINE , DNA BINDING / TRANSCRIPTION FACTOR"/>
    <property type="match status" value="1"/>
</dbReference>
<reference evidence="8" key="1">
    <citation type="submission" date="2023-03" db="EMBL/GenBank/DDBJ databases">
        <authorList>
            <person name="Julca I."/>
        </authorList>
    </citation>
    <scope>NUCLEOTIDE SEQUENCE</scope>
</reference>
<dbReference type="AlphaFoldDB" id="A0AAV1E107"/>
<keyword evidence="4" id="KW-0804">Transcription</keyword>
<evidence type="ECO:0000313" key="9">
    <source>
        <dbReference type="Proteomes" id="UP001161247"/>
    </source>
</evidence>
<keyword evidence="9" id="KW-1185">Reference proteome</keyword>
<dbReference type="InterPro" id="IPR016177">
    <property type="entry name" value="DNA-bd_dom_sf"/>
</dbReference>
<dbReference type="EMBL" id="OX459124">
    <property type="protein sequence ID" value="CAI9113584.1"/>
    <property type="molecule type" value="Genomic_DNA"/>
</dbReference>
<comment type="subcellular location">
    <subcellularLocation>
        <location evidence="1">Nucleus</location>
    </subcellularLocation>
</comment>
<feature type="region of interest" description="Disordered" evidence="6">
    <location>
        <begin position="172"/>
        <end position="228"/>
    </location>
</feature>
<name>A0AAV1E107_OLDCO</name>
<keyword evidence="2" id="KW-0805">Transcription regulation</keyword>
<dbReference type="GO" id="GO:0003700">
    <property type="term" value="F:DNA-binding transcription factor activity"/>
    <property type="evidence" value="ECO:0007669"/>
    <property type="project" value="InterPro"/>
</dbReference>
<feature type="compositionally biased region" description="Polar residues" evidence="6">
    <location>
        <begin position="96"/>
        <end position="111"/>
    </location>
</feature>
<dbReference type="PANTHER" id="PTHR31194:SF62">
    <property type="entry name" value="ETHYLENE-RESPONSIVE TRANSCRIPTION FACTOR ERF118"/>
    <property type="match status" value="1"/>
</dbReference>
<dbReference type="InterPro" id="IPR036955">
    <property type="entry name" value="AP2/ERF_dom_sf"/>
</dbReference>
<protein>
    <submittedName>
        <fullName evidence="8">OLC1v1014213C1</fullName>
    </submittedName>
</protein>
<dbReference type="Gene3D" id="3.30.730.10">
    <property type="entry name" value="AP2/ERF domain"/>
    <property type="match status" value="1"/>
</dbReference>
<proteinExistence type="predicted"/>
<accession>A0AAV1E107</accession>
<evidence type="ECO:0000256" key="3">
    <source>
        <dbReference type="ARBA" id="ARBA00023125"/>
    </source>
</evidence>
<dbReference type="SMART" id="SM00380">
    <property type="entry name" value="AP2"/>
    <property type="match status" value="1"/>
</dbReference>
<dbReference type="GO" id="GO:0003677">
    <property type="term" value="F:DNA binding"/>
    <property type="evidence" value="ECO:0007669"/>
    <property type="project" value="UniProtKB-KW"/>
</dbReference>
<dbReference type="SUPFAM" id="SSF54171">
    <property type="entry name" value="DNA-binding domain"/>
    <property type="match status" value="1"/>
</dbReference>
<dbReference type="Proteomes" id="UP001161247">
    <property type="component" value="Chromosome 7"/>
</dbReference>
<evidence type="ECO:0000259" key="7">
    <source>
        <dbReference type="PROSITE" id="PS51032"/>
    </source>
</evidence>
<evidence type="ECO:0000313" key="8">
    <source>
        <dbReference type="EMBL" id="CAI9113584.1"/>
    </source>
</evidence>
<dbReference type="Pfam" id="PF00847">
    <property type="entry name" value="AP2"/>
    <property type="match status" value="1"/>
</dbReference>
<feature type="compositionally biased region" description="Polar residues" evidence="6">
    <location>
        <begin position="195"/>
        <end position="214"/>
    </location>
</feature>
<keyword evidence="5" id="KW-0539">Nucleus</keyword>
<sequence>MDKGKKGRSLEEELLNSVRRIKISYTDPDATDSDSDDCDVPGLNKRREFVIARGPVKGKSIQKSVQSMENAGKTHVKNDQKKNKIENPVKHLENAGTKSGKSGQNNEKLNASSSSSSKYPGVRKRVWGKFAAEIRNPFEKKRQWLGTFDTEEEAVRAYQSKKQEFARILAQRNRNMTSSGGSTLEGGSASEETTNAIGSHPSPSSVLDVSTSAPTIGASDNPPRDQTNLTSIVHDSEIEFPSATQEFHPERDENLLPCGMRKRAIAELEEAMATELHIGSGNVESSVHVNAVNKQIGEWQPFKKAKPVKNEATLGNNNQLSNGNDLEEVEDSSTYVADPPMSPPISPILNFEEHLQCGNDLKQLGLKEIPPQITFAYELTNDSLKVANLDLFDGDEEQLNLFVENLLNKDSSLD</sequence>
<gene>
    <name evidence="8" type="ORF">OLC1_LOCUS20559</name>
</gene>
<dbReference type="PRINTS" id="PR00367">
    <property type="entry name" value="ETHRSPELEMNT"/>
</dbReference>
<dbReference type="InterPro" id="IPR001471">
    <property type="entry name" value="AP2/ERF_dom"/>
</dbReference>
<dbReference type="CDD" id="cd00018">
    <property type="entry name" value="AP2"/>
    <property type="match status" value="1"/>
</dbReference>
<keyword evidence="3" id="KW-0238">DNA-binding</keyword>
<evidence type="ECO:0000256" key="2">
    <source>
        <dbReference type="ARBA" id="ARBA00023015"/>
    </source>
</evidence>
<feature type="compositionally biased region" description="Low complexity" evidence="6">
    <location>
        <begin position="177"/>
        <end position="194"/>
    </location>
</feature>
<organism evidence="8 9">
    <name type="scientific">Oldenlandia corymbosa var. corymbosa</name>
    <dbReference type="NCBI Taxonomy" id="529605"/>
    <lineage>
        <taxon>Eukaryota</taxon>
        <taxon>Viridiplantae</taxon>
        <taxon>Streptophyta</taxon>
        <taxon>Embryophyta</taxon>
        <taxon>Tracheophyta</taxon>
        <taxon>Spermatophyta</taxon>
        <taxon>Magnoliopsida</taxon>
        <taxon>eudicotyledons</taxon>
        <taxon>Gunneridae</taxon>
        <taxon>Pentapetalae</taxon>
        <taxon>asterids</taxon>
        <taxon>lamiids</taxon>
        <taxon>Gentianales</taxon>
        <taxon>Rubiaceae</taxon>
        <taxon>Rubioideae</taxon>
        <taxon>Spermacoceae</taxon>
        <taxon>Hedyotis-Oldenlandia complex</taxon>
        <taxon>Oldenlandia</taxon>
    </lineage>
</organism>
<dbReference type="InterPro" id="IPR050913">
    <property type="entry name" value="AP2/ERF_ERF"/>
</dbReference>